<evidence type="ECO:0000313" key="1">
    <source>
        <dbReference type="EMBL" id="CAE0412880.1"/>
    </source>
</evidence>
<organism evidence="1">
    <name type="scientific">Amphora coffeiformis</name>
    <dbReference type="NCBI Taxonomy" id="265554"/>
    <lineage>
        <taxon>Eukaryota</taxon>
        <taxon>Sar</taxon>
        <taxon>Stramenopiles</taxon>
        <taxon>Ochrophyta</taxon>
        <taxon>Bacillariophyta</taxon>
        <taxon>Bacillariophyceae</taxon>
        <taxon>Bacillariophycidae</taxon>
        <taxon>Thalassiophysales</taxon>
        <taxon>Catenulaceae</taxon>
        <taxon>Amphora</taxon>
    </lineage>
</organism>
<proteinExistence type="predicted"/>
<dbReference type="EMBL" id="HBIM01012345">
    <property type="protein sequence ID" value="CAE0412880.1"/>
    <property type="molecule type" value="Transcribed_RNA"/>
</dbReference>
<gene>
    <name evidence="1" type="ORF">ACOF00016_LOCUS10139</name>
</gene>
<dbReference type="PANTHER" id="PTHR35836">
    <property type="entry name" value="VCBS REPEAT-CONTAINING PROTEIN"/>
    <property type="match status" value="1"/>
</dbReference>
<sequence length="497" mass="55869">MPLTPSAHAFHGNESLTKITRRCIQGLPTMQVKNSIITNKSVVLCLWAVLLFLSGTTRAFLKPFDTSFHSDRRPLPLKYIVHQDVFDPFQLSPTNHVPVVGAEESTGFPVLHYDLQRSTSSHAMWGLQGLSKYQQSILSKTLAAAYQRQALMTGRDPLTLSVRDSPTLKWLFRSSKATDGVRQTTSQLYVNGTALAKSSSSWERFSWLLDPEDDDGWFDVETRQDQIQDTHDYYSMEWVAEIHLTRPGYLQILPRDTVASILEENEEEKASGLGQWSWNNDTDFSWQGKVRKRFRPDNDVLVCTGFSLASSKGFLATFDTHRGGIASASYRTTSQLLWPNEVAAVPKHIAQAPETSKNVVDRPFRSALLVSDGFLVPGKHRGGLYLVQHPGNPDNECTTRLTAASSSWFYHKSVWIDLTNDGRQSILTARCRVTTNAGATNIVQQGQLVWLEAPKPDSYDTEMQLPLEDDGTPFDPFARRHLPWKERVLATGPDVML</sequence>
<protein>
    <submittedName>
        <fullName evidence="1">Uncharacterized protein</fullName>
    </submittedName>
</protein>
<dbReference type="AlphaFoldDB" id="A0A7S3L876"/>
<name>A0A7S3L876_9STRA</name>
<dbReference type="PANTHER" id="PTHR35836:SF1">
    <property type="entry name" value="VCBS REPEAT-CONTAINING PROTEIN"/>
    <property type="match status" value="1"/>
</dbReference>
<reference evidence="1" key="1">
    <citation type="submission" date="2021-01" db="EMBL/GenBank/DDBJ databases">
        <authorList>
            <person name="Corre E."/>
            <person name="Pelletier E."/>
            <person name="Niang G."/>
            <person name="Scheremetjew M."/>
            <person name="Finn R."/>
            <person name="Kale V."/>
            <person name="Holt S."/>
            <person name="Cochrane G."/>
            <person name="Meng A."/>
            <person name="Brown T."/>
            <person name="Cohen L."/>
        </authorList>
    </citation>
    <scope>NUCLEOTIDE SEQUENCE</scope>
    <source>
        <strain evidence="1">CCMP127</strain>
    </source>
</reference>
<accession>A0A7S3L876</accession>